<evidence type="ECO:0000313" key="15">
    <source>
        <dbReference type="EMBL" id="GFH62925.1"/>
    </source>
</evidence>
<dbReference type="EC" id="3.1.12.1" evidence="3 13"/>
<evidence type="ECO:0000256" key="13">
    <source>
        <dbReference type="RuleBase" id="RU365022"/>
    </source>
</evidence>
<dbReference type="NCBIfam" id="TIGR00372">
    <property type="entry name" value="cas4"/>
    <property type="match status" value="1"/>
</dbReference>
<dbReference type="Pfam" id="PF01930">
    <property type="entry name" value="Cas_Cas4"/>
    <property type="match status" value="1"/>
</dbReference>
<evidence type="ECO:0000259" key="14">
    <source>
        <dbReference type="Pfam" id="PF01930"/>
    </source>
</evidence>
<protein>
    <recommendedName>
        <fullName evidence="4 13">CRISPR-associated exonuclease Cas4</fullName>
        <ecNumber evidence="3 13">3.1.12.1</ecNumber>
    </recommendedName>
</protein>
<evidence type="ECO:0000256" key="1">
    <source>
        <dbReference type="ARBA" id="ARBA00001966"/>
    </source>
</evidence>
<keyword evidence="8 13" id="KW-0269">Exonuclease</keyword>
<keyword evidence="9 13" id="KW-0408">Iron</keyword>
<organism evidence="15 16">
    <name type="scientific">Candidatus Desulfovibrio kirbyi</name>
    <dbReference type="NCBI Taxonomy" id="2696086"/>
    <lineage>
        <taxon>Bacteria</taxon>
        <taxon>Pseudomonadati</taxon>
        <taxon>Thermodesulfobacteriota</taxon>
        <taxon>Desulfovibrionia</taxon>
        <taxon>Desulfovibrionales</taxon>
        <taxon>Desulfovibrionaceae</taxon>
        <taxon>Desulfovibrio</taxon>
    </lineage>
</organism>
<name>A0A6L2R5W5_9BACT</name>
<dbReference type="InterPro" id="IPR013343">
    <property type="entry name" value="CRISPR-assoc_prot_Cas4"/>
</dbReference>
<keyword evidence="7 13" id="KW-0378">Hydrolase</keyword>
<dbReference type="PANTHER" id="PTHR36531">
    <property type="entry name" value="CRISPR-ASSOCIATED EXONUCLEASE CAS4"/>
    <property type="match status" value="1"/>
</dbReference>
<dbReference type="InterPro" id="IPR051827">
    <property type="entry name" value="Cas4_exonuclease"/>
</dbReference>
<evidence type="ECO:0000256" key="9">
    <source>
        <dbReference type="ARBA" id="ARBA00023004"/>
    </source>
</evidence>
<dbReference type="GO" id="GO:0051536">
    <property type="term" value="F:iron-sulfur cluster binding"/>
    <property type="evidence" value="ECO:0007669"/>
    <property type="project" value="UniProtKB-KW"/>
</dbReference>
<keyword evidence="12 13" id="KW-0464">Manganese</keyword>
<evidence type="ECO:0000313" key="16">
    <source>
        <dbReference type="Proteomes" id="UP000505077"/>
    </source>
</evidence>
<dbReference type="GO" id="GO:0004527">
    <property type="term" value="F:exonuclease activity"/>
    <property type="evidence" value="ECO:0007669"/>
    <property type="project" value="UniProtKB-KW"/>
</dbReference>
<evidence type="ECO:0000256" key="3">
    <source>
        <dbReference type="ARBA" id="ARBA00012768"/>
    </source>
</evidence>
<sequence length="209" mass="23995">MCTNEEWIPISALNHFLYCKRRCALVHLERVWEENRFTTEGRLLHEKVDSGKVEVRGDLKQATGILLHSQSLGVNGKADLVEFHRKGTTWHPFPVEYKRGKGASQEGDSVQLCLQALCLEEMLNISIPEGALFYGKMRRRKQVVFSPELRSHTKAMVTAVHELLRQDRLPPPVNDKRCVRCSLMEQCRPQESANPVQATRYLEGLREKS</sequence>
<dbReference type="EMBL" id="BLLL01000007">
    <property type="protein sequence ID" value="GFH62925.1"/>
    <property type="molecule type" value="Genomic_DNA"/>
</dbReference>
<evidence type="ECO:0000256" key="4">
    <source>
        <dbReference type="ARBA" id="ARBA00020049"/>
    </source>
</evidence>
<comment type="cofactor">
    <cofactor evidence="13">
        <name>iron-sulfur cluster</name>
        <dbReference type="ChEBI" id="CHEBI:30408"/>
    </cofactor>
</comment>
<comment type="cofactor">
    <cofactor evidence="1">
        <name>[4Fe-4S] cluster</name>
        <dbReference type="ChEBI" id="CHEBI:49883"/>
    </cofactor>
</comment>
<accession>A0A6L2R5W5</accession>
<keyword evidence="6 13" id="KW-0479">Metal-binding</keyword>
<evidence type="ECO:0000256" key="7">
    <source>
        <dbReference type="ARBA" id="ARBA00022801"/>
    </source>
</evidence>
<evidence type="ECO:0000256" key="12">
    <source>
        <dbReference type="ARBA" id="ARBA00023211"/>
    </source>
</evidence>
<dbReference type="GO" id="GO:0051607">
    <property type="term" value="P:defense response to virus"/>
    <property type="evidence" value="ECO:0007669"/>
    <property type="project" value="UniProtKB-KW"/>
</dbReference>
<feature type="domain" description="DUF83" evidence="14">
    <location>
        <begin position="11"/>
        <end position="187"/>
    </location>
</feature>
<comment type="caution">
    <text evidence="15">The sequence shown here is derived from an EMBL/GenBank/DDBJ whole genome shotgun (WGS) entry which is preliminary data.</text>
</comment>
<keyword evidence="10 13" id="KW-0411">Iron-sulfur</keyword>
<dbReference type="InterPro" id="IPR011604">
    <property type="entry name" value="PDDEXK-like_dom_sf"/>
</dbReference>
<evidence type="ECO:0000256" key="11">
    <source>
        <dbReference type="ARBA" id="ARBA00023118"/>
    </source>
</evidence>
<comment type="similarity">
    <text evidence="2 13">Belongs to the CRISPR-associated exonuclease Cas4 family.</text>
</comment>
<evidence type="ECO:0000256" key="8">
    <source>
        <dbReference type="ARBA" id="ARBA00022839"/>
    </source>
</evidence>
<comment type="cofactor">
    <cofactor evidence="13">
        <name>Mg(2+)</name>
        <dbReference type="ChEBI" id="CHEBI:18420"/>
    </cofactor>
    <cofactor evidence="13">
        <name>Mn(2+)</name>
        <dbReference type="ChEBI" id="CHEBI:29035"/>
    </cofactor>
    <text evidence="13">Mg(2+) or Mn(2+) required for ssDNA cleavage activity.</text>
</comment>
<dbReference type="Gene3D" id="3.90.320.10">
    <property type="match status" value="1"/>
</dbReference>
<comment type="function">
    <text evidence="13">CRISPR (clustered regularly interspaced short palindromic repeat) is an adaptive immune system that provides protection against mobile genetic elements (viruses, transposable elements and conjugative plasmids). CRISPR clusters contain sequences complementary to antecedent mobile elements and target invading nucleic acids. CRISPR clusters are transcribed and processed into CRISPR RNA (crRNA).</text>
</comment>
<evidence type="ECO:0000256" key="5">
    <source>
        <dbReference type="ARBA" id="ARBA00022722"/>
    </source>
</evidence>
<dbReference type="PANTHER" id="PTHR36531:SF6">
    <property type="entry name" value="DNA REPLICATION ATP-DEPENDENT HELICASE_NUCLEASE DNA2"/>
    <property type="match status" value="1"/>
</dbReference>
<keyword evidence="5 13" id="KW-0540">Nuclease</keyword>
<gene>
    <name evidence="15" type="primary">cas4</name>
    <name evidence="15" type="ORF">ZNDK_0696</name>
</gene>
<dbReference type="AlphaFoldDB" id="A0A6L2R5W5"/>
<dbReference type="GO" id="GO:0046872">
    <property type="term" value="F:metal ion binding"/>
    <property type="evidence" value="ECO:0007669"/>
    <property type="project" value="UniProtKB-KW"/>
</dbReference>
<dbReference type="Proteomes" id="UP000505077">
    <property type="component" value="Unassembled WGS sequence"/>
</dbReference>
<keyword evidence="11 13" id="KW-0051">Antiviral defense</keyword>
<evidence type="ECO:0000256" key="6">
    <source>
        <dbReference type="ARBA" id="ARBA00022723"/>
    </source>
</evidence>
<reference evidence="15 16" key="1">
    <citation type="journal article" date="2020" name="ISME J.">
        <title>Parallel Reductive Genome Evolution in Desulfovibrio Ectosymbionts Independently Acquired by Trichonympha Protists in the Termite Gut.</title>
        <authorList>
            <person name="Takeuchi M."/>
            <person name="Kuwahara H."/>
            <person name="Murakami T."/>
            <person name="Takahashi K."/>
            <person name="Kajitani R."/>
            <person name="Toyoda A."/>
            <person name="Itoh T."/>
            <person name="Ohkuma M."/>
            <person name="Hongoh Y."/>
        </authorList>
    </citation>
    <scope>NUCLEOTIDE SEQUENCE [LARGE SCALE GENOMIC DNA]</scope>
    <source>
        <strain evidence="15">ZnDsv-02</strain>
    </source>
</reference>
<dbReference type="InterPro" id="IPR022765">
    <property type="entry name" value="Dna2/Cas4_DUF83"/>
</dbReference>
<evidence type="ECO:0000256" key="10">
    <source>
        <dbReference type="ARBA" id="ARBA00023014"/>
    </source>
</evidence>
<proteinExistence type="inferred from homology"/>
<evidence type="ECO:0000256" key="2">
    <source>
        <dbReference type="ARBA" id="ARBA00009189"/>
    </source>
</evidence>